<comment type="caution">
    <text evidence="1">The sequence shown here is derived from an EMBL/GenBank/DDBJ whole genome shotgun (WGS) entry which is preliminary data.</text>
</comment>
<accession>A0A9P4T9L3</accession>
<reference evidence="1" key="1">
    <citation type="submission" date="2019-04" db="EMBL/GenBank/DDBJ databases">
        <title>Sequencing of skin fungus with MAO and IRED activity.</title>
        <authorList>
            <person name="Marsaioli A.J."/>
            <person name="Bonatto J.M.C."/>
            <person name="Reis Junior O."/>
        </authorList>
    </citation>
    <scope>NUCLEOTIDE SEQUENCE</scope>
    <source>
        <strain evidence="1">30M1</strain>
    </source>
</reference>
<protein>
    <submittedName>
        <fullName evidence="1">Uncharacterized protein</fullName>
    </submittedName>
</protein>
<proteinExistence type="predicted"/>
<name>A0A9P4T9L3_CURKU</name>
<organism evidence="1 2">
    <name type="scientific">Curvularia kusanoi</name>
    <name type="common">Cochliobolus kusanoi</name>
    <dbReference type="NCBI Taxonomy" id="90978"/>
    <lineage>
        <taxon>Eukaryota</taxon>
        <taxon>Fungi</taxon>
        <taxon>Dikarya</taxon>
        <taxon>Ascomycota</taxon>
        <taxon>Pezizomycotina</taxon>
        <taxon>Dothideomycetes</taxon>
        <taxon>Pleosporomycetidae</taxon>
        <taxon>Pleosporales</taxon>
        <taxon>Pleosporineae</taxon>
        <taxon>Pleosporaceae</taxon>
        <taxon>Curvularia</taxon>
    </lineage>
</organism>
<keyword evidence="2" id="KW-1185">Reference proteome</keyword>
<sequence length="327" mass="38172">MACRDMVDSDALEEQLDLEYKMTNLAGAWVDFCEAWGTQLFEEYAQERHSREVLARYSSLQDAINANSTFPEMLKWWKNKIMMLENALLAMMEEYYNGNNNITVRHWNAFSRGHEKALIVILQSRFPVWSWPREVPYPNLIALDIYQKEEAELKELYRGRYAAAVESIADLGVENRAMKQLAGDTSDGMFWHIPIVPEQMHAWRATIYKEKQNRFTNIKLMLKGQPVLKPGWDLAGFVDVVMEQLGIETNREVRVDISAMVEALIEQWYDDTDHNAGPDDKFEMDYNYPLQDANIYTYFDSVDDSAAPCAAEYDTEQYMEERRMDLD</sequence>
<dbReference type="AlphaFoldDB" id="A0A9P4T9L3"/>
<evidence type="ECO:0000313" key="1">
    <source>
        <dbReference type="EMBL" id="KAF2998860.1"/>
    </source>
</evidence>
<dbReference type="Proteomes" id="UP000801428">
    <property type="component" value="Unassembled WGS sequence"/>
</dbReference>
<dbReference type="OrthoDB" id="3784243at2759"/>
<gene>
    <name evidence="1" type="ORF">E8E13_003764</name>
</gene>
<evidence type="ECO:0000313" key="2">
    <source>
        <dbReference type="Proteomes" id="UP000801428"/>
    </source>
</evidence>
<dbReference type="EMBL" id="SWKU01000018">
    <property type="protein sequence ID" value="KAF2998860.1"/>
    <property type="molecule type" value="Genomic_DNA"/>
</dbReference>